<organism evidence="2 3">
    <name type="scientific">Candidatus Daviesbacteria bacterium RIFCSPHIGHO2_02_FULL_41_10</name>
    <dbReference type="NCBI Taxonomy" id="1797774"/>
    <lineage>
        <taxon>Bacteria</taxon>
        <taxon>Candidatus Daviesiibacteriota</taxon>
    </lineage>
</organism>
<name>A0A1F5JZT6_9BACT</name>
<evidence type="ECO:0000313" key="2">
    <source>
        <dbReference type="EMBL" id="OGE34000.1"/>
    </source>
</evidence>
<feature type="compositionally biased region" description="Basic and acidic residues" evidence="1">
    <location>
        <begin position="392"/>
        <end position="416"/>
    </location>
</feature>
<evidence type="ECO:0000313" key="3">
    <source>
        <dbReference type="Proteomes" id="UP000177258"/>
    </source>
</evidence>
<comment type="caution">
    <text evidence="2">The sequence shown here is derived from an EMBL/GenBank/DDBJ whole genome shotgun (WGS) entry which is preliminary data.</text>
</comment>
<dbReference type="EMBL" id="MFDB01000001">
    <property type="protein sequence ID" value="OGE34000.1"/>
    <property type="molecule type" value="Genomic_DNA"/>
</dbReference>
<gene>
    <name evidence="2" type="ORF">A3D83_03425</name>
</gene>
<feature type="compositionally biased region" description="Basic and acidic residues" evidence="1">
    <location>
        <begin position="427"/>
        <end position="440"/>
    </location>
</feature>
<dbReference type="AlphaFoldDB" id="A0A1F5JZT6"/>
<accession>A0A1F5JZT6</accession>
<feature type="compositionally biased region" description="Polar residues" evidence="1">
    <location>
        <begin position="445"/>
        <end position="458"/>
    </location>
</feature>
<reference evidence="2 3" key="1">
    <citation type="journal article" date="2016" name="Nat. Commun.">
        <title>Thousands of microbial genomes shed light on interconnected biogeochemical processes in an aquifer system.</title>
        <authorList>
            <person name="Anantharaman K."/>
            <person name="Brown C.T."/>
            <person name="Hug L.A."/>
            <person name="Sharon I."/>
            <person name="Castelle C.J."/>
            <person name="Probst A.J."/>
            <person name="Thomas B.C."/>
            <person name="Singh A."/>
            <person name="Wilkins M.J."/>
            <person name="Karaoz U."/>
            <person name="Brodie E.L."/>
            <person name="Williams K.H."/>
            <person name="Hubbard S.S."/>
            <person name="Banfield J.F."/>
        </authorList>
    </citation>
    <scope>NUCLEOTIDE SEQUENCE [LARGE SCALE GENOMIC DNA]</scope>
</reference>
<sequence>MIFCKKRLIILQKLHQKRAAIFWRKMNKTPEAKQGDITTVVHGLITRGGSWPDGNVILARVDPGKKIPAFPVLCITPECGFVGNGVSAKTSFNRDRVMILLPTGEAIGVAFQRARDGSGSINLMPEGSVVSDNVRFARNFMTVGRLPNGTEGGLRVIADGGLSYQIEPVSFPLNWDEKIKQGPLEESDFIQFTQSGPDIAAMLKGNPQLGFLALANIVKRLPVGASARLGYHPGHNDNPVKVEEKDGEIVARFLYPDIPTLAARIKEGKLSPRVFLQECLLPRASLLVRDVIELHTKLDKATGEVEISLAIQRLDPEQPNKPIRVDSLQYLAPQLTVAGVGAGQFGAALMEILGTEQGVGEIFASLNPEPEVVEQPRVAEIPVTWGLRTTSGKRDTSSAEPWRNRQDRQNQGEKLKKAPTLVRSRGSKWEKKEAVEEGKRRWVHRNSSAVHSRNSAKK</sequence>
<dbReference type="Proteomes" id="UP000177258">
    <property type="component" value="Unassembled WGS sequence"/>
</dbReference>
<feature type="region of interest" description="Disordered" evidence="1">
    <location>
        <begin position="386"/>
        <end position="458"/>
    </location>
</feature>
<evidence type="ECO:0000256" key="1">
    <source>
        <dbReference type="SAM" id="MobiDB-lite"/>
    </source>
</evidence>
<protein>
    <submittedName>
        <fullName evidence="2">Uncharacterized protein</fullName>
    </submittedName>
</protein>
<proteinExistence type="predicted"/>